<evidence type="ECO:0000256" key="2">
    <source>
        <dbReference type="ARBA" id="ARBA00022729"/>
    </source>
</evidence>
<name>A0A2S5A6V1_9SPHI</name>
<dbReference type="GO" id="GO:0051082">
    <property type="term" value="F:unfolded protein binding"/>
    <property type="evidence" value="ECO:0007669"/>
    <property type="project" value="InterPro"/>
</dbReference>
<dbReference type="InterPro" id="IPR024930">
    <property type="entry name" value="Skp_dom_sf"/>
</dbReference>
<keyword evidence="5" id="KW-1185">Reference proteome</keyword>
<sequence length="175" mass="20137">MKRIVLTLIVILCLGAFAAKAQKIGYVDTEYVLKHMPEYAAAQKQVNDLSEQWQKEIDKKFDEVDALYKAYQSEQMLLTDAMRKKREEEIVKKEKEAKDFQKQKFGPDGELFAKQKALVKPIQDKVYKVIEQIAEDGMYAIIFDKSNGMLYSSPRYDKSNDVLAKLGLKPGEFAK</sequence>
<proteinExistence type="inferred from homology"/>
<dbReference type="PANTHER" id="PTHR35089">
    <property type="entry name" value="CHAPERONE PROTEIN SKP"/>
    <property type="match status" value="1"/>
</dbReference>
<dbReference type="SMART" id="SM00935">
    <property type="entry name" value="OmpH"/>
    <property type="match status" value="1"/>
</dbReference>
<keyword evidence="2 3" id="KW-0732">Signal</keyword>
<dbReference type="Pfam" id="PF03938">
    <property type="entry name" value="OmpH"/>
    <property type="match status" value="1"/>
</dbReference>
<dbReference type="EMBL" id="PQVF01000002">
    <property type="protein sequence ID" value="POY38320.1"/>
    <property type="molecule type" value="Genomic_DNA"/>
</dbReference>
<reference evidence="4 5" key="1">
    <citation type="submission" date="2018-01" db="EMBL/GenBank/DDBJ databases">
        <authorList>
            <person name="Gaut B.S."/>
            <person name="Morton B.R."/>
            <person name="Clegg M.T."/>
            <person name="Duvall M.R."/>
        </authorList>
    </citation>
    <scope>NUCLEOTIDE SEQUENCE [LARGE SCALE GENOMIC DNA]</scope>
    <source>
        <strain evidence="4 5">HR-AV</strain>
    </source>
</reference>
<dbReference type="AlphaFoldDB" id="A0A2S5A6V1"/>
<evidence type="ECO:0000256" key="3">
    <source>
        <dbReference type="SAM" id="SignalP"/>
    </source>
</evidence>
<dbReference type="OrthoDB" id="9788552at2"/>
<comment type="caution">
    <text evidence="4">The sequence shown here is derived from an EMBL/GenBank/DDBJ whole genome shotgun (WGS) entry which is preliminary data.</text>
</comment>
<dbReference type="Proteomes" id="UP000236893">
    <property type="component" value="Unassembled WGS sequence"/>
</dbReference>
<evidence type="ECO:0000256" key="1">
    <source>
        <dbReference type="ARBA" id="ARBA00009091"/>
    </source>
</evidence>
<gene>
    <name evidence="4" type="ORF">C3K47_02670</name>
</gene>
<dbReference type="Gene3D" id="3.30.910.20">
    <property type="entry name" value="Skp domain"/>
    <property type="match status" value="1"/>
</dbReference>
<protein>
    <recommendedName>
        <fullName evidence="6">Molecular chaperone Skp</fullName>
    </recommendedName>
</protein>
<evidence type="ECO:0008006" key="6">
    <source>
        <dbReference type="Google" id="ProtNLM"/>
    </source>
</evidence>
<feature type="chain" id="PRO_5015447097" description="Molecular chaperone Skp" evidence="3">
    <location>
        <begin position="22"/>
        <end position="175"/>
    </location>
</feature>
<feature type="signal peptide" evidence="3">
    <location>
        <begin position="1"/>
        <end position="21"/>
    </location>
</feature>
<dbReference type="PANTHER" id="PTHR35089:SF1">
    <property type="entry name" value="CHAPERONE PROTEIN SKP"/>
    <property type="match status" value="1"/>
</dbReference>
<accession>A0A2S5A6V1</accession>
<dbReference type="RefSeq" id="WP_103787550.1">
    <property type="nucleotide sequence ID" value="NZ_PQVF01000002.1"/>
</dbReference>
<organism evidence="4 5">
    <name type="scientific">Solitalea longa</name>
    <dbReference type="NCBI Taxonomy" id="2079460"/>
    <lineage>
        <taxon>Bacteria</taxon>
        <taxon>Pseudomonadati</taxon>
        <taxon>Bacteroidota</taxon>
        <taxon>Sphingobacteriia</taxon>
        <taxon>Sphingobacteriales</taxon>
        <taxon>Sphingobacteriaceae</taxon>
        <taxon>Solitalea</taxon>
    </lineage>
</organism>
<dbReference type="InterPro" id="IPR005632">
    <property type="entry name" value="Chaperone_Skp"/>
</dbReference>
<dbReference type="GO" id="GO:0005829">
    <property type="term" value="C:cytosol"/>
    <property type="evidence" value="ECO:0007669"/>
    <property type="project" value="TreeGrafter"/>
</dbReference>
<comment type="similarity">
    <text evidence="1">Belongs to the Skp family.</text>
</comment>
<dbReference type="SUPFAM" id="SSF111384">
    <property type="entry name" value="OmpH-like"/>
    <property type="match status" value="1"/>
</dbReference>
<dbReference type="GO" id="GO:0050821">
    <property type="term" value="P:protein stabilization"/>
    <property type="evidence" value="ECO:0007669"/>
    <property type="project" value="TreeGrafter"/>
</dbReference>
<evidence type="ECO:0000313" key="4">
    <source>
        <dbReference type="EMBL" id="POY38320.1"/>
    </source>
</evidence>
<evidence type="ECO:0000313" key="5">
    <source>
        <dbReference type="Proteomes" id="UP000236893"/>
    </source>
</evidence>